<dbReference type="STRING" id="531814.SAMN04487944_101218"/>
<reference evidence="2 3" key="1">
    <citation type="submission" date="2016-10" db="EMBL/GenBank/DDBJ databases">
        <authorList>
            <person name="de Groot N.N."/>
        </authorList>
    </citation>
    <scope>NUCLEOTIDE SEQUENCE [LARGE SCALE GENOMIC DNA]</scope>
    <source>
        <strain evidence="2 3">CGMCC 1.7727</strain>
    </source>
</reference>
<dbReference type="Pfam" id="PF13380">
    <property type="entry name" value="CoA_binding_2"/>
    <property type="match status" value="1"/>
</dbReference>
<keyword evidence="3" id="KW-1185">Reference proteome</keyword>
<organism evidence="2 3">
    <name type="scientific">Gracilibacillus ureilyticus</name>
    <dbReference type="NCBI Taxonomy" id="531814"/>
    <lineage>
        <taxon>Bacteria</taxon>
        <taxon>Bacillati</taxon>
        <taxon>Bacillota</taxon>
        <taxon>Bacilli</taxon>
        <taxon>Bacillales</taxon>
        <taxon>Bacillaceae</taxon>
        <taxon>Gracilibacillus</taxon>
    </lineage>
</organism>
<dbReference type="AlphaFoldDB" id="A0A1H9LET3"/>
<dbReference type="RefSeq" id="WP_089738122.1">
    <property type="nucleotide sequence ID" value="NZ_FOGL01000001.1"/>
</dbReference>
<feature type="domain" description="CoA-binding" evidence="1">
    <location>
        <begin position="13"/>
        <end position="106"/>
    </location>
</feature>
<dbReference type="InterPro" id="IPR036291">
    <property type="entry name" value="NAD(P)-bd_dom_sf"/>
</dbReference>
<dbReference type="EMBL" id="FOGL01000001">
    <property type="protein sequence ID" value="SER09707.1"/>
    <property type="molecule type" value="Genomic_DNA"/>
</dbReference>
<dbReference type="InterPro" id="IPR003781">
    <property type="entry name" value="CoA-bd"/>
</dbReference>
<dbReference type="PANTHER" id="PTHR33303">
    <property type="entry name" value="CYTOPLASMIC PROTEIN-RELATED"/>
    <property type="match status" value="1"/>
</dbReference>
<dbReference type="Proteomes" id="UP000199687">
    <property type="component" value="Unassembled WGS sequence"/>
</dbReference>
<dbReference type="OrthoDB" id="9804695at2"/>
<evidence type="ECO:0000259" key="1">
    <source>
        <dbReference type="SMART" id="SM00881"/>
    </source>
</evidence>
<dbReference type="SMART" id="SM00881">
    <property type="entry name" value="CoA_binding"/>
    <property type="match status" value="1"/>
</dbReference>
<dbReference type="PANTHER" id="PTHR33303:SF2">
    <property type="entry name" value="COA-BINDING DOMAIN-CONTAINING PROTEIN"/>
    <property type="match status" value="1"/>
</dbReference>
<dbReference type="SUPFAM" id="SSF51735">
    <property type="entry name" value="NAD(P)-binding Rossmann-fold domains"/>
    <property type="match status" value="1"/>
</dbReference>
<gene>
    <name evidence="2" type="ORF">SAMN04487944_101218</name>
</gene>
<proteinExistence type="predicted"/>
<name>A0A1H9LET3_9BACI</name>
<accession>A0A1H9LET3</accession>
<sequence>MGIQNEQQLMLEMLNNTKTIAVVGLSDNPGRTSYLISQAMQNAGYRIIPVNPTVNEVLGEKAYPSLLDVKEDFELVNVFRRPEYLEELAVEIAKTKAPYVWMQQGVVNTKAYDYLQNHGKSVIMDRCIKVAHAVLKGK</sequence>
<dbReference type="Gene3D" id="3.40.50.720">
    <property type="entry name" value="NAD(P)-binding Rossmann-like Domain"/>
    <property type="match status" value="1"/>
</dbReference>
<protein>
    <recommendedName>
        <fullName evidence="1">CoA-binding domain-containing protein</fullName>
    </recommendedName>
</protein>
<evidence type="ECO:0000313" key="3">
    <source>
        <dbReference type="Proteomes" id="UP000199687"/>
    </source>
</evidence>
<evidence type="ECO:0000313" key="2">
    <source>
        <dbReference type="EMBL" id="SER09707.1"/>
    </source>
</evidence>